<name>A0A9W9YRC0_9CNID</name>
<dbReference type="GO" id="GO:0007041">
    <property type="term" value="P:lysosomal transport"/>
    <property type="evidence" value="ECO:0007669"/>
    <property type="project" value="InterPro"/>
</dbReference>
<dbReference type="InterPro" id="IPR009011">
    <property type="entry name" value="Man6P_isomerase_rcpt-bd_dom_sf"/>
</dbReference>
<dbReference type="GO" id="GO:0005537">
    <property type="term" value="F:D-mannose binding"/>
    <property type="evidence" value="ECO:0007669"/>
    <property type="project" value="InterPro"/>
</dbReference>
<evidence type="ECO:0000256" key="1">
    <source>
        <dbReference type="ARBA" id="ARBA00004308"/>
    </source>
</evidence>
<reference evidence="11" key="1">
    <citation type="submission" date="2023-01" db="EMBL/GenBank/DDBJ databases">
        <title>Genome assembly of the deep-sea coral Lophelia pertusa.</title>
        <authorList>
            <person name="Herrera S."/>
            <person name="Cordes E."/>
        </authorList>
    </citation>
    <scope>NUCLEOTIDE SEQUENCE</scope>
    <source>
        <strain evidence="11">USNM1676648</strain>
        <tissue evidence="11">Polyp</tissue>
    </source>
</reference>
<keyword evidence="5 9" id="KW-1133">Transmembrane helix</keyword>
<dbReference type="PROSITE" id="PS51914">
    <property type="entry name" value="MRH"/>
    <property type="match status" value="6"/>
</dbReference>
<keyword evidence="6 9" id="KW-0472">Membrane</keyword>
<evidence type="ECO:0000313" key="11">
    <source>
        <dbReference type="EMBL" id="KAJ7363677.1"/>
    </source>
</evidence>
<gene>
    <name evidence="11" type="primary">IGF2R_2</name>
    <name evidence="11" type="ORF">OS493_009840</name>
</gene>
<feature type="transmembrane region" description="Helical" evidence="9">
    <location>
        <begin position="851"/>
        <end position="872"/>
    </location>
</feature>
<evidence type="ECO:0000313" key="12">
    <source>
        <dbReference type="Proteomes" id="UP001163046"/>
    </source>
</evidence>
<dbReference type="InterPro" id="IPR000479">
    <property type="entry name" value="CIMR_rpt"/>
</dbReference>
<dbReference type="PANTHER" id="PTHR15071">
    <property type="entry name" value="MANNOSE-6-PHOSPHATE RECEPTOR FAMILY MEMBER"/>
    <property type="match status" value="1"/>
</dbReference>
<evidence type="ECO:0000256" key="5">
    <source>
        <dbReference type="ARBA" id="ARBA00022989"/>
    </source>
</evidence>
<keyword evidence="7" id="KW-1015">Disulfide bond</keyword>
<evidence type="ECO:0000256" key="9">
    <source>
        <dbReference type="SAM" id="Phobius"/>
    </source>
</evidence>
<dbReference type="GO" id="GO:0038023">
    <property type="term" value="F:signaling receptor activity"/>
    <property type="evidence" value="ECO:0007669"/>
    <property type="project" value="InterPro"/>
</dbReference>
<sequence>MVKGGKSYNLGTIRHGPQKDKNSIYLKYEDGDDCGNGKNYSSKIQMECGITESEPMYVTKSLQTCVYEFLWITSTACPVNTKNDVVFDNCTAINPQTKVMFDLNKLRNITDDILVQDKENRYRLNVCGPLVKPPKGCDKLSGMCQVGPQIFNAGKANKRLHFDDGVLYLNLSGGDQCDPMKKNRETIIQFVCSQPDPGSQYIGKPVFISGNDCTNYIIWHTSLVCERQFECAAIKQSSQGTTMYSLGRLMRTDANWLVTSEEGGSDPYSYYVNLCRPLVPMPGKKCAAGAWACRIEKNVDHRTQSFGHATDPPIVDSDSEEVRLVYKSSIVCRDDVSKHLELHFTFTCAYGSLGHPVLEPKDKCAIHISWATSAACPDEQKVDLDKCRVFDSGTGEYYSLMPLKNDTGDYSYFTVGKESDPQYFVLSVCKELGRLGSSDNCTGAGVCSVTKQGDKKIFKSLGLYAHRNMTYFKDEGMLILKYCSDECSKPGVTISRIIFVCDRTQTSTGQPELNTVGNYGADFAWRTSLVCPPPERECSYNDGSSNYNLQLLTSRTRSWYYEHNKDRFWINICRGISGGPAGCPPTASVCMTRGGSNKVNIIGLTSTQRMSISDGNLQLTYSGLPPVEGCSKGSNSRVVFYFECGNHVGQPQLEREEWSSCSFIIKWRSSVACQLERKKIEESECVVQHPVTGRKIDFNKFVDGSKSTWKIPGKDENNKELVYYINVCGTMADDAPSKCKDAAVCLNNKPFHVQSRTFYYEGSMFSLEMRSSEKCTNKNVAKDPTHVVVINFQCSVGEGVGSPKFDYVSSNCHYFFMWPTSIVCSDDLSHIVTDIPAAVPKKLKSATGKNVGIAFGVIFAFLLVVVFAIVLYKPSRRRTIISWVRWNFKRHVLRQEIKYPVYRYQKLDVSDDDEADSLIKEAEGSEDDELGNDDDDLLPF</sequence>
<keyword evidence="12" id="KW-1185">Reference proteome</keyword>
<evidence type="ECO:0000259" key="10">
    <source>
        <dbReference type="PROSITE" id="PS51914"/>
    </source>
</evidence>
<dbReference type="Gene3D" id="2.70.130.10">
    <property type="entry name" value="Mannose-6-phosphate receptor binding domain"/>
    <property type="match status" value="6"/>
</dbReference>
<feature type="domain" description="MRH" evidence="10">
    <location>
        <begin position="536"/>
        <end position="675"/>
    </location>
</feature>
<proteinExistence type="predicted"/>
<evidence type="ECO:0000256" key="7">
    <source>
        <dbReference type="ARBA" id="ARBA00023157"/>
    </source>
</evidence>
<feature type="domain" description="MRH" evidence="10">
    <location>
        <begin position="1"/>
        <end position="79"/>
    </location>
</feature>
<feature type="domain" description="MRH" evidence="10">
    <location>
        <begin position="385"/>
        <end position="533"/>
    </location>
</feature>
<dbReference type="AlphaFoldDB" id="A0A9W9YRC0"/>
<keyword evidence="2" id="KW-0813">Transport</keyword>
<dbReference type="EMBL" id="MU827305">
    <property type="protein sequence ID" value="KAJ7363677.1"/>
    <property type="molecule type" value="Genomic_DNA"/>
</dbReference>
<dbReference type="SUPFAM" id="SSF50911">
    <property type="entry name" value="Mannose 6-phosphate receptor domain"/>
    <property type="match status" value="6"/>
</dbReference>
<feature type="domain" description="MRH" evidence="10">
    <location>
        <begin position="683"/>
        <end position="826"/>
    </location>
</feature>
<feature type="domain" description="MRH" evidence="10">
    <location>
        <begin position="229"/>
        <end position="378"/>
    </location>
</feature>
<comment type="caution">
    <text evidence="11">The sequence shown here is derived from an EMBL/GenBank/DDBJ whole genome shotgun (WGS) entry which is preliminary data.</text>
</comment>
<evidence type="ECO:0000256" key="8">
    <source>
        <dbReference type="SAM" id="MobiDB-lite"/>
    </source>
</evidence>
<accession>A0A9W9YRC0</accession>
<protein>
    <submittedName>
        <fullName evidence="11">Cation-independent mannose-6-phosphate receptor</fullName>
    </submittedName>
</protein>
<dbReference type="OrthoDB" id="5949540at2759"/>
<feature type="domain" description="MRH" evidence="10">
    <location>
        <begin position="88"/>
        <end position="227"/>
    </location>
</feature>
<feature type="region of interest" description="Disordered" evidence="8">
    <location>
        <begin position="918"/>
        <end position="940"/>
    </location>
</feature>
<keyword evidence="4" id="KW-0732">Signal</keyword>
<evidence type="ECO:0000256" key="6">
    <source>
        <dbReference type="ARBA" id="ARBA00023136"/>
    </source>
</evidence>
<keyword evidence="11" id="KW-0675">Receptor</keyword>
<dbReference type="PANTHER" id="PTHR15071:SF0">
    <property type="entry name" value="MANNOSE 6-PHOSPHATE RECEPTOR-LIKE PROTEIN 1"/>
    <property type="match status" value="1"/>
</dbReference>
<feature type="compositionally biased region" description="Acidic residues" evidence="8">
    <location>
        <begin position="924"/>
        <end position="940"/>
    </location>
</feature>
<dbReference type="InterPro" id="IPR044865">
    <property type="entry name" value="MRH_dom"/>
</dbReference>
<keyword evidence="3 9" id="KW-0812">Transmembrane</keyword>
<organism evidence="11 12">
    <name type="scientific">Desmophyllum pertusum</name>
    <dbReference type="NCBI Taxonomy" id="174260"/>
    <lineage>
        <taxon>Eukaryota</taxon>
        <taxon>Metazoa</taxon>
        <taxon>Cnidaria</taxon>
        <taxon>Anthozoa</taxon>
        <taxon>Hexacorallia</taxon>
        <taxon>Scleractinia</taxon>
        <taxon>Caryophylliina</taxon>
        <taxon>Caryophylliidae</taxon>
        <taxon>Desmophyllum</taxon>
    </lineage>
</organism>
<evidence type="ECO:0000256" key="4">
    <source>
        <dbReference type="ARBA" id="ARBA00022729"/>
    </source>
</evidence>
<dbReference type="GO" id="GO:0000139">
    <property type="term" value="C:Golgi membrane"/>
    <property type="evidence" value="ECO:0007669"/>
    <property type="project" value="UniProtKB-SubCell"/>
</dbReference>
<dbReference type="SMART" id="SM01404">
    <property type="entry name" value="CIMR"/>
    <property type="match status" value="5"/>
</dbReference>
<dbReference type="GO" id="GO:0005802">
    <property type="term" value="C:trans-Golgi network"/>
    <property type="evidence" value="ECO:0007669"/>
    <property type="project" value="TreeGrafter"/>
</dbReference>
<dbReference type="GO" id="GO:0010008">
    <property type="term" value="C:endosome membrane"/>
    <property type="evidence" value="ECO:0007669"/>
    <property type="project" value="UniProtKB-SubCell"/>
</dbReference>
<evidence type="ECO:0000256" key="3">
    <source>
        <dbReference type="ARBA" id="ARBA00022692"/>
    </source>
</evidence>
<comment type="subcellular location">
    <subcellularLocation>
        <location evidence="1">Endomembrane system</location>
    </subcellularLocation>
</comment>
<dbReference type="Pfam" id="PF00878">
    <property type="entry name" value="CIMR"/>
    <property type="match status" value="5"/>
</dbReference>
<dbReference type="Proteomes" id="UP001163046">
    <property type="component" value="Unassembled WGS sequence"/>
</dbReference>
<evidence type="ECO:0000256" key="2">
    <source>
        <dbReference type="ARBA" id="ARBA00022448"/>
    </source>
</evidence>